<organism evidence="1 2">
    <name type="scientific">Penicillium roqueforti (strain FM164)</name>
    <dbReference type="NCBI Taxonomy" id="1365484"/>
    <lineage>
        <taxon>Eukaryota</taxon>
        <taxon>Fungi</taxon>
        <taxon>Dikarya</taxon>
        <taxon>Ascomycota</taxon>
        <taxon>Pezizomycotina</taxon>
        <taxon>Eurotiomycetes</taxon>
        <taxon>Eurotiomycetidae</taxon>
        <taxon>Eurotiales</taxon>
        <taxon>Aspergillaceae</taxon>
        <taxon>Penicillium</taxon>
    </lineage>
</organism>
<accession>W6QI41</accession>
<evidence type="ECO:0000313" key="1">
    <source>
        <dbReference type="EMBL" id="CDM36100.1"/>
    </source>
</evidence>
<reference evidence="1" key="1">
    <citation type="journal article" date="2014" name="Nat. Commun.">
        <title>Multiple recent horizontal transfers of a large genomic region in cheese making fungi.</title>
        <authorList>
            <person name="Cheeseman K."/>
            <person name="Ropars J."/>
            <person name="Renault P."/>
            <person name="Dupont J."/>
            <person name="Gouzy J."/>
            <person name="Branca A."/>
            <person name="Abraham A.L."/>
            <person name="Ceppi M."/>
            <person name="Conseiller E."/>
            <person name="Debuchy R."/>
            <person name="Malagnac F."/>
            <person name="Goarin A."/>
            <person name="Silar P."/>
            <person name="Lacoste S."/>
            <person name="Sallet E."/>
            <person name="Bensimon A."/>
            <person name="Giraud T."/>
            <person name="Brygoo Y."/>
        </authorList>
    </citation>
    <scope>NUCLEOTIDE SEQUENCE [LARGE SCALE GENOMIC DNA]</scope>
    <source>
        <strain evidence="1">FM164</strain>
    </source>
</reference>
<proteinExistence type="predicted"/>
<dbReference type="Proteomes" id="UP000030686">
    <property type="component" value="Unassembled WGS sequence"/>
</dbReference>
<sequence>MEIRVILRYSLTAFDTAQCYLSQVRIEEMRLSLFPSPHAGARGYGEFV</sequence>
<name>W6QI41_PENRF</name>
<keyword evidence="2" id="KW-1185">Reference proteome</keyword>
<gene>
    <name evidence="1" type="ORF">PROQFM164_S04g000981</name>
</gene>
<evidence type="ECO:0000313" key="2">
    <source>
        <dbReference type="Proteomes" id="UP000030686"/>
    </source>
</evidence>
<dbReference type="AlphaFoldDB" id="W6QI41"/>
<dbReference type="EMBL" id="HG792018">
    <property type="protein sequence ID" value="CDM36100.1"/>
    <property type="molecule type" value="Genomic_DNA"/>
</dbReference>
<protein>
    <submittedName>
        <fullName evidence="1">Genomic scaffold, ProqFM164S04</fullName>
    </submittedName>
</protein>